<proteinExistence type="predicted"/>
<reference evidence="3" key="1">
    <citation type="submission" date="2016-09" db="EMBL/GenBank/DDBJ databases">
        <authorList>
            <person name="Varghese N."/>
            <person name="Submissions S."/>
        </authorList>
    </citation>
    <scope>NUCLEOTIDE SEQUENCE [LARGE SCALE GENOMIC DNA]</scope>
    <source>
        <strain evidence="3">ANC 3699</strain>
    </source>
</reference>
<name>A0A1G6HSM1_9GAMM</name>
<dbReference type="RefSeq" id="WP_092617198.1">
    <property type="nucleotide sequence ID" value="NZ_FMYK01000002.1"/>
</dbReference>
<evidence type="ECO:0008006" key="4">
    <source>
        <dbReference type="Google" id="ProtNLM"/>
    </source>
</evidence>
<dbReference type="AlphaFoldDB" id="A0A1G6HSM1"/>
<dbReference type="EMBL" id="FMYK01000002">
    <property type="protein sequence ID" value="SDB96855.1"/>
    <property type="molecule type" value="Genomic_DNA"/>
</dbReference>
<protein>
    <recommendedName>
        <fullName evidence="4">Lipoprotein</fullName>
    </recommendedName>
</protein>
<dbReference type="Proteomes" id="UP000242317">
    <property type="component" value="Unassembled WGS sequence"/>
</dbReference>
<organism evidence="2 3">
    <name type="scientific">Acinetobacter marinus</name>
    <dbReference type="NCBI Taxonomy" id="281375"/>
    <lineage>
        <taxon>Bacteria</taxon>
        <taxon>Pseudomonadati</taxon>
        <taxon>Pseudomonadota</taxon>
        <taxon>Gammaproteobacteria</taxon>
        <taxon>Moraxellales</taxon>
        <taxon>Moraxellaceae</taxon>
        <taxon>Acinetobacter</taxon>
    </lineage>
</organism>
<evidence type="ECO:0000256" key="1">
    <source>
        <dbReference type="SAM" id="SignalP"/>
    </source>
</evidence>
<sequence>MKKILTVCILALAGSGCATSALMNDTGRDVERTVRETLIKDTVVAFAQPAKPIQDVANDNVVIVGQQYSYLLTQGGKNFVNVLRRLDAKNIKVDNELAFLSEKNDGTFKGTLPLTYVALKEDISKDDLNFFIEYDAKECSNYSDKQMKAQRFCLNIPLSGVIYPQARNIASLNSNLQHLSKPYHVSIYTEKKQKEHIDSRNNPAKKLVLLPFAVAFDVITSPFQVAAEIFD</sequence>
<evidence type="ECO:0000313" key="2">
    <source>
        <dbReference type="EMBL" id="SDB96855.1"/>
    </source>
</evidence>
<gene>
    <name evidence="2" type="ORF">SAMN05421749_102461</name>
</gene>
<dbReference type="OrthoDB" id="6656764at2"/>
<dbReference type="PROSITE" id="PS51257">
    <property type="entry name" value="PROKAR_LIPOPROTEIN"/>
    <property type="match status" value="1"/>
</dbReference>
<keyword evidence="1" id="KW-0732">Signal</keyword>
<feature type="chain" id="PRO_5017479624" description="Lipoprotein" evidence="1">
    <location>
        <begin position="21"/>
        <end position="231"/>
    </location>
</feature>
<accession>A0A1G6HSM1</accession>
<keyword evidence="3" id="KW-1185">Reference proteome</keyword>
<evidence type="ECO:0000313" key="3">
    <source>
        <dbReference type="Proteomes" id="UP000242317"/>
    </source>
</evidence>
<feature type="signal peptide" evidence="1">
    <location>
        <begin position="1"/>
        <end position="20"/>
    </location>
</feature>